<dbReference type="GO" id="GO:0006260">
    <property type="term" value="P:DNA replication"/>
    <property type="evidence" value="ECO:0007669"/>
    <property type="project" value="InterPro"/>
</dbReference>
<dbReference type="EC" id="6.5.1.2" evidence="2"/>
<reference evidence="2" key="1">
    <citation type="submission" date="2023-07" db="EMBL/GenBank/DDBJ databases">
        <authorList>
            <person name="Peng Z."/>
        </authorList>
    </citation>
    <scope>NUCLEOTIDE SEQUENCE</scope>
    <source>
        <strain evidence="2">KP219</strain>
    </source>
</reference>
<proteinExistence type="predicted"/>
<evidence type="ECO:0000259" key="1">
    <source>
        <dbReference type="Pfam" id="PF03120"/>
    </source>
</evidence>
<organism evidence="2 3">
    <name type="scientific">Klebsiella pneumoniae</name>
    <dbReference type="NCBI Taxonomy" id="573"/>
    <lineage>
        <taxon>Bacteria</taxon>
        <taxon>Pseudomonadati</taxon>
        <taxon>Pseudomonadota</taxon>
        <taxon>Gammaproteobacteria</taxon>
        <taxon>Enterobacterales</taxon>
        <taxon>Enterobacteriaceae</taxon>
        <taxon>Klebsiella/Raoultella group</taxon>
        <taxon>Klebsiella</taxon>
        <taxon>Klebsiella pneumoniae complex</taxon>
    </lineage>
</organism>
<evidence type="ECO:0000313" key="3">
    <source>
        <dbReference type="Proteomes" id="UP001244490"/>
    </source>
</evidence>
<feature type="non-terminal residue" evidence="2">
    <location>
        <position position="1"/>
    </location>
</feature>
<dbReference type="InterPro" id="IPR004150">
    <property type="entry name" value="NAD_DNA_ligase_OB"/>
</dbReference>
<dbReference type="Proteomes" id="UP001244490">
    <property type="component" value="Unassembled WGS sequence"/>
</dbReference>
<accession>A0AAW8AK86</accession>
<comment type="caution">
    <text evidence="2">The sequence shown here is derived from an EMBL/GenBank/DDBJ whole genome shotgun (WGS) entry which is preliminary data.</text>
</comment>
<dbReference type="InterPro" id="IPR012340">
    <property type="entry name" value="NA-bd_OB-fold"/>
</dbReference>
<feature type="non-terminal residue" evidence="2">
    <location>
        <position position="82"/>
    </location>
</feature>
<dbReference type="GO" id="GO:0003911">
    <property type="term" value="F:DNA ligase (NAD+) activity"/>
    <property type="evidence" value="ECO:0007669"/>
    <property type="project" value="UniProtKB-EC"/>
</dbReference>
<gene>
    <name evidence="2" type="primary">ligA</name>
    <name evidence="2" type="ORF">Q6294_32375</name>
</gene>
<name>A0AAW8AK86_KLEPN</name>
<dbReference type="Pfam" id="PF03120">
    <property type="entry name" value="OB_DNA_ligase"/>
    <property type="match status" value="1"/>
</dbReference>
<evidence type="ECO:0000313" key="2">
    <source>
        <dbReference type="EMBL" id="MDP0971641.1"/>
    </source>
</evidence>
<sequence length="82" mass="8848">VGRLGTITPVAELEPVQLAGTTVKRASLHNFEYIRERDIRKGDTVVIEKAGDISPQVVSVLSEKRTGLEKSISAPSSCPICE</sequence>
<feature type="domain" description="NAD-dependent DNA ligase OB-fold" evidence="1">
    <location>
        <begin position="1"/>
        <end position="67"/>
    </location>
</feature>
<dbReference type="SUPFAM" id="SSF50249">
    <property type="entry name" value="Nucleic acid-binding proteins"/>
    <property type="match status" value="1"/>
</dbReference>
<dbReference type="GO" id="GO:0006281">
    <property type="term" value="P:DNA repair"/>
    <property type="evidence" value="ECO:0007669"/>
    <property type="project" value="InterPro"/>
</dbReference>
<keyword evidence="2" id="KW-0436">Ligase</keyword>
<dbReference type="EMBL" id="JAUUIA010001020">
    <property type="protein sequence ID" value="MDP0971641.1"/>
    <property type="molecule type" value="Genomic_DNA"/>
</dbReference>
<dbReference type="AlphaFoldDB" id="A0AAW8AK86"/>
<dbReference type="Gene3D" id="2.40.50.140">
    <property type="entry name" value="Nucleic acid-binding proteins"/>
    <property type="match status" value="1"/>
</dbReference>
<protein>
    <submittedName>
        <fullName evidence="2">NAD-dependent DNA ligase LigA</fullName>
        <ecNumber evidence="2">6.5.1.2</ecNumber>
    </submittedName>
</protein>